<evidence type="ECO:0000259" key="2">
    <source>
        <dbReference type="PROSITE" id="PS50042"/>
    </source>
</evidence>
<gene>
    <name evidence="3" type="ORF">Kpho01_12990</name>
</gene>
<dbReference type="GO" id="GO:0003700">
    <property type="term" value="F:DNA-binding transcription factor activity"/>
    <property type="evidence" value="ECO:0007669"/>
    <property type="project" value="TreeGrafter"/>
</dbReference>
<dbReference type="PROSITE" id="PS50042">
    <property type="entry name" value="CNMP_BINDING_3"/>
    <property type="match status" value="1"/>
</dbReference>
<proteinExistence type="predicted"/>
<dbReference type="SUPFAM" id="SSF51206">
    <property type="entry name" value="cAMP-binding domain-like"/>
    <property type="match status" value="1"/>
</dbReference>
<dbReference type="Proteomes" id="UP001165143">
    <property type="component" value="Unassembled WGS sequence"/>
</dbReference>
<reference evidence="3" key="1">
    <citation type="submission" date="2023-02" db="EMBL/GenBank/DDBJ databases">
        <title>Kitasatospora phosalacinea NBRC 14362.</title>
        <authorList>
            <person name="Ichikawa N."/>
            <person name="Sato H."/>
            <person name="Tonouchi N."/>
        </authorList>
    </citation>
    <scope>NUCLEOTIDE SEQUENCE</scope>
    <source>
        <strain evidence="3">NBRC 14362</strain>
    </source>
</reference>
<name>A0A9W6PE50_9ACTN</name>
<dbReference type="InterPro" id="IPR014710">
    <property type="entry name" value="RmlC-like_jellyroll"/>
</dbReference>
<protein>
    <recommendedName>
        <fullName evidence="2">Cyclic nucleotide-binding domain-containing protein</fullName>
    </recommendedName>
</protein>
<dbReference type="Gene3D" id="2.60.120.10">
    <property type="entry name" value="Jelly Rolls"/>
    <property type="match status" value="1"/>
</dbReference>
<accession>A0A9W6PE50</accession>
<evidence type="ECO:0000313" key="4">
    <source>
        <dbReference type="Proteomes" id="UP001165143"/>
    </source>
</evidence>
<dbReference type="InterPro" id="IPR018490">
    <property type="entry name" value="cNMP-bd_dom_sf"/>
</dbReference>
<dbReference type="Pfam" id="PF00027">
    <property type="entry name" value="cNMP_binding"/>
    <property type="match status" value="1"/>
</dbReference>
<feature type="domain" description="Cyclic nucleotide-binding" evidence="2">
    <location>
        <begin position="73"/>
        <end position="147"/>
    </location>
</feature>
<sequence>MLFPVNPRSGPSFLREPRRAHRPLPRSLPGMNRTPQPSRSFEFGPWRALVGESTWHAVTTGFERITRTPRHRLLNQGEPGPYVFLVLRGLVWIEQCVRHGGTSCHLRGPGDLLGEASLFGEPRTATAVTLTDCQLVRVPAAELRELLRRPGLEDSVAALLHHRQRVDHLLRQFKDPLKRLAVGVHPAVRVADGTPRDFRAIKLALSNEKVSRWLGVRRAALVRARDRPEFVQNFASHRGALEVLRRDWILRTASLECR</sequence>
<evidence type="ECO:0000313" key="3">
    <source>
        <dbReference type="EMBL" id="GLW53288.1"/>
    </source>
</evidence>
<organism evidence="3 4">
    <name type="scientific">Kitasatospora phosalacinea</name>
    <dbReference type="NCBI Taxonomy" id="2065"/>
    <lineage>
        <taxon>Bacteria</taxon>
        <taxon>Bacillati</taxon>
        <taxon>Actinomycetota</taxon>
        <taxon>Actinomycetes</taxon>
        <taxon>Kitasatosporales</taxon>
        <taxon>Streptomycetaceae</taxon>
        <taxon>Kitasatospora</taxon>
    </lineage>
</organism>
<comment type="caution">
    <text evidence="3">The sequence shown here is derived from an EMBL/GenBank/DDBJ whole genome shotgun (WGS) entry which is preliminary data.</text>
</comment>
<dbReference type="CDD" id="cd00038">
    <property type="entry name" value="CAP_ED"/>
    <property type="match status" value="1"/>
</dbReference>
<dbReference type="GO" id="GO:0005829">
    <property type="term" value="C:cytosol"/>
    <property type="evidence" value="ECO:0007669"/>
    <property type="project" value="TreeGrafter"/>
</dbReference>
<dbReference type="PANTHER" id="PTHR24567">
    <property type="entry name" value="CRP FAMILY TRANSCRIPTIONAL REGULATORY PROTEIN"/>
    <property type="match status" value="1"/>
</dbReference>
<dbReference type="AlphaFoldDB" id="A0A9W6PE50"/>
<evidence type="ECO:0000256" key="1">
    <source>
        <dbReference type="SAM" id="MobiDB-lite"/>
    </source>
</evidence>
<dbReference type="InterPro" id="IPR050397">
    <property type="entry name" value="Env_Response_Regulators"/>
</dbReference>
<dbReference type="InterPro" id="IPR000595">
    <property type="entry name" value="cNMP-bd_dom"/>
</dbReference>
<feature type="region of interest" description="Disordered" evidence="1">
    <location>
        <begin position="1"/>
        <end position="39"/>
    </location>
</feature>
<dbReference type="PANTHER" id="PTHR24567:SF74">
    <property type="entry name" value="HTH-TYPE TRANSCRIPTIONAL REGULATOR ARCR"/>
    <property type="match status" value="1"/>
</dbReference>
<dbReference type="EMBL" id="BSRX01000006">
    <property type="protein sequence ID" value="GLW53288.1"/>
    <property type="molecule type" value="Genomic_DNA"/>
</dbReference>